<dbReference type="FunCoup" id="A3LV30">
    <property type="interactions" value="484"/>
</dbReference>
<keyword evidence="7" id="KW-1185">Reference proteome</keyword>
<dbReference type="STRING" id="322104.A3LV30"/>
<dbReference type="RefSeq" id="XP_001385085.2">
    <property type="nucleotide sequence ID" value="XM_001385048.1"/>
</dbReference>
<dbReference type="Proteomes" id="UP000002258">
    <property type="component" value="Chromosome 5"/>
</dbReference>
<dbReference type="EMBL" id="CP000499">
    <property type="protein sequence ID" value="ABN67056.2"/>
    <property type="molecule type" value="Genomic_DNA"/>
</dbReference>
<dbReference type="HOGENOM" id="CLU_000740_0_0_1"/>
<gene>
    <name evidence="6" type="primary">FMP27</name>
    <name evidence="6" type="ORF">PICST_61104</name>
</gene>
<name>A3LV30_PICST</name>
<feature type="transmembrane region" description="Helical" evidence="2">
    <location>
        <begin position="12"/>
        <end position="36"/>
    </location>
</feature>
<dbReference type="PANTHER" id="PTHR15678:SF15">
    <property type="entry name" value="PROTEIN FMP27, MITOCHONDRIAL"/>
    <property type="match status" value="1"/>
</dbReference>
<accession>A3LV30</accession>
<evidence type="ECO:0000313" key="6">
    <source>
        <dbReference type="EMBL" id="ABN67056.2"/>
    </source>
</evidence>
<keyword evidence="2" id="KW-1133">Transmembrane helix</keyword>
<evidence type="ECO:0000256" key="1">
    <source>
        <dbReference type="SAM" id="Coils"/>
    </source>
</evidence>
<feature type="coiled-coil region" evidence="1">
    <location>
        <begin position="1800"/>
        <end position="1827"/>
    </location>
</feature>
<sequence>MAISLSDYSVVYGLTGFIVAWLVWWHLVYLITGFHLSSVTLNNGISFNGITLELRQLKIEIRSVRFWLWGNSRMIIVDGLNLTKIQTEDKKQKEKKTDDSIINNNKDRDDSNIINNNINKRTNKRVDKLMVFPKNYFGRIVVRFLVRHIPKVDIEFRHTFVHTSDKHTSGLDYLRLTLQSRYSKRYTEKIKLQFDVLFNNFSQTLSNTNEDQFKKSPISISTFRFHQTFSIDLTSGQLDNIKLKMFVNEPRINVFAITKACLSIFCDSVEDEVSETSSKNNTASNTRERQKRLLKKLSNIHTKIHSALNEVSIHAENLIFNDIPFASMAHNQNFEEYFNRETPLSCLDLQVKSVSFNFTVIEMHSAGFDVLFDQNKDFPFHSTLSFQLLKLNFSTLSKMDTGVLGKSSDEILNIPNFSFTHKGNIFDHLVRGRGFKDCVLEFYSSASNPVLDLTTVQVSEIFYNLVLLRKLLQLQKLRNLQKNEDSTAPNYQFTEEGCETKTIPEWRIHPKVNHRNQKKNPRRLFQLLNDYYPRLDTNFVIEQPRFIIRHHNPGTNKIQLLNFSYSMLDFRLLTTASRNYDSKCHVLHPSVTYHGKYISQVATDNQDSIKTEIVSMKSIMLHLEILKNLRVKSHLDVNDFVTDASNIDVLLGVHTVLKDITRIVEQDLNIGVLNLSLNSQIDTIRYNVIRKSAMSLSRKTSSLEDRIFKYLPSWIIEAQFNLSSLTIILGSRSVVIPKDLLHSTEGSGLEDDYSTDSHKLRNLRMKCDNISISLGNLFKNESDLGDSDSFYQSTSSTASSETLTSFVDKSTYWSLGASFSNLTTSTLTELEGKPHKYNSLTTMPSTKIKVSAIRDISGEKNLKLDVNIDNIKVNYDKYKLFTVLGAIYVLREFVIMPIRMVKTKLKKDLVQFSSVGLTPMTRRTRSIKDLLQFQFHLSSLDVILKLNEDHNFRVQAFTTSLLVQSGMVVVDNHFIRASTDSPFSKGNWCRIVCVDSLKLRVDDPLADHKVSVDTDNIRFTQPYGFVAHRLFDNISANFKIAKYLVKCLKEESNKRAEVIYPKEMKVKELPKTNIKSNRVSFNMEDDPFESELNMIYQLGLLEQRKRLEQYSLFATKARDRAGLPYAKKLYNLRQNISRSWIRKVNIFKGKLENEISLNRKYLYGNEANLDRSFHENFQPYPLEAPLLSVKMEQFDLTISKFDRDCSSFLYEMGQGVPKDTRYSLNLQSHLNLKLKELRMHLRDYPIPLVHVPQSRDKTVPSLTMTGYLVIAEDLITSIENVRSSIVPLTPHSITQANQKYHFVEIQKSLSSVKVYTDLECNFNSEYPTRFMWGQSYQFAIQQFMLNFDQFSKPPVDPSVKLGFWDKLRLVLHGKCHFLAKKNLEIAFKGSRDPYNLFDMGNGFVLSFRKNVVWKINENNDSNKFFDITSEKLSFYIPNYLSAPLLAWTRDSSKAIYLPDSNKFITSCHGYNLDELSSSPSSKEYRHYVFDKNVVSLSGGVHFTVGFLLERKDKLGKRTQESRHHYDLRLFNPKYTTEGHDSYKGFRSDYIHMAISLVANNDSSYNTIHLTPGTFRHFFHWWSLFASNLMLPVRKGKMFGVKKKPMKFSQHLFTNKYLFNLKSLFLTHMYREETMGPDTSDLVQCVGLRAKIDHFLVDLHSRKEPRIVVHESLARNDKISKMNFNVGEVHLSKIDLRVIQCGFVNDLYNTEKAYNDKESSYNIFDGDKRWFDLEDYKECFYASLSNCARKFDVYPLLYSKKFTYNRDTQTDNIDIGKYQVFGNEHNHECFLNSQNIYQPQIEVLEDRIRQLEKQVEHNERKKESTKYLTDRIEFLHNEISHTKRSWKVEKRKASVCSLSTESNENFHNKFILVGMNLKWNLDSRNCFLRYIHFVKLLQSLKKFMSYDAISTLQELIDTSDRLSSDNRSFISNLIEKIKTEDHTHEENPRGLHKFDELLRKHSVNESVTEDYFIEIISPQIQLQSDDYPDSLVVIAAPSIKAKLVSVVDKASSSLVLHPKELTNRIGVMLNDAEIFVLDKDILVADKIILDHNTYGSTSNWPPWLAIEVCKSGKWAKEDNLLVENMSMMVLHEQSKPLGTTLTRINDLELDDITRHIASGSTGAVDKFSVEIPKLVITSTSEQYFTLYMIVFSLFFYSEPMSKNLSNRLEALKFSVDFQDLSSLHDRLVTLHNNYMMMYFLNRNYSFRQGRMSNEDLNNDLILNLEREEVLAEIYLMLKTLLTGDNTQEGSNDSKAFWDIRADQIVLHMLENDRTPILDLELTHGKYRRTVYENGSDVNRIEIGMLKGYNLLPEAVYPSFLEPYSKSARGSLMTVDWTMNRSVGGIKIIEKLDITSKPLSIRLDEHTGEKLTSFIFRTDEEHTVRDSPLLKMKAASSLLDDKGRENSPDIVQGQQRSVTFLDTALDESSGSANLSNLRNRDRVSTRLTESFNSDNDSEQQDQIVEMIDRSKKYISIVSLSVNPLSLMISIKLDSGILRLLNVEDLLIDIPEFVIERRVVSFLEVSKMLEKLVIRTLLHHSGRVLKNKLSVKKKKSKKILNPIRSLHHSITD</sequence>
<dbReference type="Pfam" id="PF10344">
    <property type="entry name" value="Hobbit"/>
    <property type="match status" value="1"/>
</dbReference>
<keyword evidence="1" id="KW-0175">Coiled coil</keyword>
<dbReference type="InterPro" id="IPR019449">
    <property type="entry name" value="FMP27_WPPW_RBG"/>
</dbReference>
<dbReference type="GeneID" id="4839638"/>
<evidence type="ECO:0000313" key="7">
    <source>
        <dbReference type="Proteomes" id="UP000002258"/>
    </source>
</evidence>
<organism evidence="6 7">
    <name type="scientific">Scheffersomyces stipitis (strain ATCC 58785 / CBS 6054 / NBRC 10063 / NRRL Y-11545)</name>
    <name type="common">Yeast</name>
    <name type="synonym">Pichia stipitis</name>
    <dbReference type="NCBI Taxonomy" id="322104"/>
    <lineage>
        <taxon>Eukaryota</taxon>
        <taxon>Fungi</taxon>
        <taxon>Dikarya</taxon>
        <taxon>Ascomycota</taxon>
        <taxon>Saccharomycotina</taxon>
        <taxon>Pichiomycetes</taxon>
        <taxon>Debaryomycetaceae</taxon>
        <taxon>Scheffersomyces</taxon>
    </lineage>
</organism>
<dbReference type="PANTHER" id="PTHR15678">
    <property type="entry name" value="ANTIGEN MLAA-22-RELATED"/>
    <property type="match status" value="1"/>
</dbReference>
<keyword evidence="2" id="KW-0812">Transmembrane</keyword>
<keyword evidence="2" id="KW-0472">Membrane</keyword>
<dbReference type="KEGG" id="pic:PICST_61104"/>
<dbReference type="InterPro" id="IPR019415">
    <property type="entry name" value="FMP27_SW_RBG"/>
</dbReference>
<dbReference type="OMA" id="PNYFAKP"/>
<evidence type="ECO:0000259" key="4">
    <source>
        <dbReference type="SMART" id="SM01215"/>
    </source>
</evidence>
<evidence type="ECO:0000256" key="2">
    <source>
        <dbReference type="SAM" id="Phobius"/>
    </source>
</evidence>
<dbReference type="eggNOG" id="KOG1910">
    <property type="taxonomic scope" value="Eukaryota"/>
</dbReference>
<dbReference type="SMART" id="SM01215">
    <property type="entry name" value="Fmp27_SW"/>
    <property type="match status" value="1"/>
</dbReference>
<dbReference type="SMART" id="SM01216">
    <property type="entry name" value="Fmp27_WPPW"/>
    <property type="match status" value="1"/>
</dbReference>
<evidence type="ECO:0000259" key="5">
    <source>
        <dbReference type="SMART" id="SM01216"/>
    </source>
</evidence>
<feature type="domain" description="FMP27 SW motif-containing RBG unit" evidence="4">
    <location>
        <begin position="1127"/>
        <end position="1225"/>
    </location>
</feature>
<dbReference type="SMART" id="SM01214">
    <property type="entry name" value="Fmp27_GFWDK"/>
    <property type="match status" value="1"/>
</dbReference>
<feature type="domain" description="FMP27 WPPW motif-containing RBG unit" evidence="5">
    <location>
        <begin position="1646"/>
        <end position="2068"/>
    </location>
</feature>
<dbReference type="InterPro" id="IPR019441">
    <property type="entry name" value="FMP27/BLTP2/Hobbit_GFWDK_RBG"/>
</dbReference>
<dbReference type="OrthoDB" id="1562405at2759"/>
<dbReference type="InterPro" id="IPR045167">
    <property type="entry name" value="Hobbit"/>
</dbReference>
<proteinExistence type="predicted"/>
<evidence type="ECO:0000259" key="3">
    <source>
        <dbReference type="SMART" id="SM01214"/>
    </source>
</evidence>
<reference evidence="6 7" key="1">
    <citation type="journal article" date="2007" name="Nat. Biotechnol.">
        <title>Genome sequence of the lignocellulose-bioconverting and xylose-fermenting yeast Pichia stipitis.</title>
        <authorList>
            <person name="Jeffries T.W."/>
            <person name="Grigoriev I.V."/>
            <person name="Grimwood J."/>
            <person name="Laplaza J.M."/>
            <person name="Aerts A."/>
            <person name="Salamov A."/>
            <person name="Schmutz J."/>
            <person name="Lindquist E."/>
            <person name="Dehal P."/>
            <person name="Shapiro H."/>
            <person name="Jin Y.S."/>
            <person name="Passoth V."/>
            <person name="Richardson P.M."/>
        </authorList>
    </citation>
    <scope>NUCLEOTIDE SEQUENCE [LARGE SCALE GENOMIC DNA]</scope>
    <source>
        <strain evidence="7">ATCC 58785 / CBS 6054 / NBRC 10063 / NRRL Y-11545</strain>
    </source>
</reference>
<feature type="domain" description="FMP27/BLTP2/Hobbit GFWDK motif-containing RBG unit" evidence="3">
    <location>
        <begin position="1243"/>
        <end position="1396"/>
    </location>
</feature>
<protein>
    <submittedName>
        <fullName evidence="6">Mitochondrial protein</fullName>
    </submittedName>
</protein>
<dbReference type="InParanoid" id="A3LV30"/>